<keyword evidence="2" id="KW-0805">Transcription regulation</keyword>
<keyword evidence="3" id="KW-0238">DNA-binding</keyword>
<dbReference type="InterPro" id="IPR058163">
    <property type="entry name" value="LysR-type_TF_proteobact-type"/>
</dbReference>
<evidence type="ECO:0000256" key="4">
    <source>
        <dbReference type="ARBA" id="ARBA00023163"/>
    </source>
</evidence>
<sequence>MTTGQRIPPLNALIAFQTVARCGSISAAAQMLGLTQSGVSRQISRLEDHIGAVLFERTASGVVLNALGQEYALHVGQAMDALSVLGEGMQGARDSHRVVLACSQGVADLWIMPRLAALRRDLPWLELKLRVDENISQLRPDEYDLGIYHRPVRMADFVMQPLGPERMVPVSAPGQPPLLEMEAPLLLTMEETFKEWTDWGNWLFSADVALPPDTMRWKMGSYRLAIEAAMQGIGVAMGWTWLVQDLIDAGRLVEAHPHRLTGQGQYYLMRSSQRHLRQSARRLADWLVAGNRHGTEVAVPQGQGA</sequence>
<dbReference type="SUPFAM" id="SSF53850">
    <property type="entry name" value="Periplasmic binding protein-like II"/>
    <property type="match status" value="1"/>
</dbReference>
<evidence type="ECO:0000256" key="2">
    <source>
        <dbReference type="ARBA" id="ARBA00023015"/>
    </source>
</evidence>
<evidence type="ECO:0000313" key="7">
    <source>
        <dbReference type="Proteomes" id="UP000288071"/>
    </source>
</evidence>
<comment type="similarity">
    <text evidence="1">Belongs to the LysR transcriptional regulatory family.</text>
</comment>
<dbReference type="GO" id="GO:0003700">
    <property type="term" value="F:DNA-binding transcription factor activity"/>
    <property type="evidence" value="ECO:0007669"/>
    <property type="project" value="InterPro"/>
</dbReference>
<dbReference type="RefSeq" id="WP_128154099.1">
    <property type="nucleotide sequence ID" value="NZ_JBHSOM010000007.1"/>
</dbReference>
<dbReference type="InterPro" id="IPR000847">
    <property type="entry name" value="LysR_HTH_N"/>
</dbReference>
<name>A0A3S3PH08_9RHOB</name>
<dbReference type="Gene3D" id="3.40.190.10">
    <property type="entry name" value="Periplasmic binding protein-like II"/>
    <property type="match status" value="2"/>
</dbReference>
<proteinExistence type="inferred from homology"/>
<keyword evidence="4" id="KW-0804">Transcription</keyword>
<dbReference type="Pfam" id="PF03466">
    <property type="entry name" value="LysR_substrate"/>
    <property type="match status" value="1"/>
</dbReference>
<evidence type="ECO:0000259" key="5">
    <source>
        <dbReference type="PROSITE" id="PS50931"/>
    </source>
</evidence>
<dbReference type="InterPro" id="IPR036390">
    <property type="entry name" value="WH_DNA-bd_sf"/>
</dbReference>
<accession>A0A3S3PH08</accession>
<dbReference type="InterPro" id="IPR036388">
    <property type="entry name" value="WH-like_DNA-bd_sf"/>
</dbReference>
<dbReference type="Gene3D" id="1.10.10.10">
    <property type="entry name" value="Winged helix-like DNA-binding domain superfamily/Winged helix DNA-binding domain"/>
    <property type="match status" value="1"/>
</dbReference>
<reference evidence="6" key="1">
    <citation type="submission" date="2019-01" db="EMBL/GenBank/DDBJ databases">
        <title>Sinorhodobacter populi sp. nov. isolated from the symptomatic bark tissue of Populus euramericana canker.</title>
        <authorList>
            <person name="Xu G."/>
        </authorList>
    </citation>
    <scope>NUCLEOTIDE SEQUENCE [LARGE SCALE GENOMIC DNA]</scope>
    <source>
        <strain evidence="6">CGMCC 1.12963</strain>
    </source>
</reference>
<evidence type="ECO:0000256" key="3">
    <source>
        <dbReference type="ARBA" id="ARBA00023125"/>
    </source>
</evidence>
<dbReference type="PRINTS" id="PR00039">
    <property type="entry name" value="HTHLYSR"/>
</dbReference>
<dbReference type="Pfam" id="PF00126">
    <property type="entry name" value="HTH_1"/>
    <property type="match status" value="1"/>
</dbReference>
<keyword evidence="7" id="KW-1185">Reference proteome</keyword>
<evidence type="ECO:0000256" key="1">
    <source>
        <dbReference type="ARBA" id="ARBA00009437"/>
    </source>
</evidence>
<dbReference type="PANTHER" id="PTHR30537">
    <property type="entry name" value="HTH-TYPE TRANSCRIPTIONAL REGULATOR"/>
    <property type="match status" value="1"/>
</dbReference>
<protein>
    <submittedName>
        <fullName evidence="6">LysR family transcriptional regulator</fullName>
    </submittedName>
</protein>
<evidence type="ECO:0000313" key="6">
    <source>
        <dbReference type="EMBL" id="RWR54642.1"/>
    </source>
</evidence>
<dbReference type="Proteomes" id="UP000288071">
    <property type="component" value="Unassembled WGS sequence"/>
</dbReference>
<reference evidence="6" key="2">
    <citation type="submission" date="2019-01" db="EMBL/GenBank/DDBJ databases">
        <authorList>
            <person name="Li Y."/>
        </authorList>
    </citation>
    <scope>NUCLEOTIDE SEQUENCE [LARGE SCALE GENOMIC DNA]</scope>
    <source>
        <strain evidence="6">CGMCC 1.12963</strain>
    </source>
</reference>
<dbReference type="EMBL" id="SAVA01000001">
    <property type="protein sequence ID" value="RWR54642.1"/>
    <property type="molecule type" value="Genomic_DNA"/>
</dbReference>
<comment type="caution">
    <text evidence="6">The sequence shown here is derived from an EMBL/GenBank/DDBJ whole genome shotgun (WGS) entry which is preliminary data.</text>
</comment>
<dbReference type="AlphaFoldDB" id="A0A3S3PH08"/>
<dbReference type="PANTHER" id="PTHR30537:SF5">
    <property type="entry name" value="HTH-TYPE TRANSCRIPTIONAL ACTIVATOR TTDR-RELATED"/>
    <property type="match status" value="1"/>
</dbReference>
<organism evidence="6 7">
    <name type="scientific">Paenirhodobacter huangdaonensis</name>
    <dbReference type="NCBI Taxonomy" id="2501515"/>
    <lineage>
        <taxon>Bacteria</taxon>
        <taxon>Pseudomonadati</taxon>
        <taxon>Pseudomonadota</taxon>
        <taxon>Alphaproteobacteria</taxon>
        <taxon>Rhodobacterales</taxon>
        <taxon>Rhodobacter group</taxon>
        <taxon>Paenirhodobacter</taxon>
    </lineage>
</organism>
<gene>
    <name evidence="6" type="ORF">EOW66_00815</name>
</gene>
<dbReference type="PROSITE" id="PS50931">
    <property type="entry name" value="HTH_LYSR"/>
    <property type="match status" value="1"/>
</dbReference>
<dbReference type="InterPro" id="IPR005119">
    <property type="entry name" value="LysR_subst-bd"/>
</dbReference>
<feature type="domain" description="HTH lysR-type" evidence="5">
    <location>
        <begin position="8"/>
        <end position="65"/>
    </location>
</feature>
<dbReference type="GO" id="GO:0003677">
    <property type="term" value="F:DNA binding"/>
    <property type="evidence" value="ECO:0007669"/>
    <property type="project" value="UniProtKB-KW"/>
</dbReference>
<dbReference type="SUPFAM" id="SSF46785">
    <property type="entry name" value="Winged helix' DNA-binding domain"/>
    <property type="match status" value="1"/>
</dbReference>